<evidence type="ECO:0000313" key="2">
    <source>
        <dbReference type="EMBL" id="AWL09018.1"/>
    </source>
</evidence>
<sequence length="226" mass="24194">MKKSMKFSLLFLFLTGIIFQANAQFGARKVTGSLFRFGIKGGITLSSINVESMTYKGASVPINDIINQNLALKTGYVGGVYARVGRKLFIEPEVLVTAKNATINVTSLNKMVDVAYTSLDVPLLLGYKLGPLHVLAGPVASYNLNSDNTIAQAITSVASSASVRDAISKAYFSYTVGGGVDLLGLTLDLRYEGNLTDLSRTVPIPSDVNISQKASVWHLTLGIKIL</sequence>
<evidence type="ECO:0000313" key="3">
    <source>
        <dbReference type="Proteomes" id="UP000245468"/>
    </source>
</evidence>
<dbReference type="RefSeq" id="WP_109322726.1">
    <property type="nucleotide sequence ID" value="NZ_CP029346.1"/>
</dbReference>
<reference evidence="3" key="1">
    <citation type="submission" date="2018-05" db="EMBL/GenBank/DDBJ databases">
        <title>Pseudarcicella sp. HME7025 Genome sequencing and assembly.</title>
        <authorList>
            <person name="Kim H."/>
            <person name="Kang H."/>
            <person name="Joh K."/>
        </authorList>
    </citation>
    <scope>NUCLEOTIDE SEQUENCE [LARGE SCALE GENOMIC DNA]</scope>
    <source>
        <strain evidence="3">HME7025</strain>
    </source>
</reference>
<protein>
    <recommendedName>
        <fullName evidence="1">Outer membrane protein beta-barrel domain-containing protein</fullName>
    </recommendedName>
</protein>
<name>A0A2S2DUE4_9BACT</name>
<dbReference type="Pfam" id="PF13568">
    <property type="entry name" value="OMP_b-brl_2"/>
    <property type="match status" value="1"/>
</dbReference>
<dbReference type="Proteomes" id="UP000245468">
    <property type="component" value="Chromosome"/>
</dbReference>
<dbReference type="AlphaFoldDB" id="A0A2S2DUE4"/>
<organism evidence="2 3">
    <name type="scientific">Aquirufa nivalisilvae</name>
    <dbReference type="NCBI Taxonomy" id="2516557"/>
    <lineage>
        <taxon>Bacteria</taxon>
        <taxon>Pseudomonadati</taxon>
        <taxon>Bacteroidota</taxon>
        <taxon>Cytophagia</taxon>
        <taxon>Cytophagales</taxon>
        <taxon>Flectobacillaceae</taxon>
        <taxon>Aquirufa</taxon>
    </lineage>
</organism>
<dbReference type="KEGG" id="psez:HME7025_01155"/>
<feature type="domain" description="Outer membrane protein beta-barrel" evidence="1">
    <location>
        <begin position="23"/>
        <end position="198"/>
    </location>
</feature>
<evidence type="ECO:0000259" key="1">
    <source>
        <dbReference type="Pfam" id="PF13568"/>
    </source>
</evidence>
<gene>
    <name evidence="2" type="ORF">HME7025_01155</name>
</gene>
<dbReference type="OrthoDB" id="1001536at2"/>
<accession>A0A2S2DUE4</accession>
<keyword evidence="3" id="KW-1185">Reference proteome</keyword>
<proteinExistence type="predicted"/>
<dbReference type="EMBL" id="CP029346">
    <property type="protein sequence ID" value="AWL09018.1"/>
    <property type="molecule type" value="Genomic_DNA"/>
</dbReference>
<dbReference type="InterPro" id="IPR025665">
    <property type="entry name" value="Beta-barrel_OMP_2"/>
</dbReference>